<dbReference type="InterPro" id="IPR050194">
    <property type="entry name" value="Glycosyltransferase_grp1"/>
</dbReference>
<evidence type="ECO:0000313" key="3">
    <source>
        <dbReference type="EMBL" id="MCM8569230.1"/>
    </source>
</evidence>
<keyword evidence="4" id="KW-1185">Reference proteome</keyword>
<accession>A0ABT0Z1G2</accession>
<gene>
    <name evidence="3" type="ORF">NE848_07560</name>
</gene>
<keyword evidence="1" id="KW-1133">Transmembrane helix</keyword>
<dbReference type="InterPro" id="IPR001296">
    <property type="entry name" value="Glyco_trans_1"/>
</dbReference>
<proteinExistence type="predicted"/>
<keyword evidence="1" id="KW-0472">Membrane</keyword>
<reference evidence="3" key="1">
    <citation type="submission" date="2022-06" db="EMBL/GenBank/DDBJ databases">
        <title>Gramella sediminis sp. nov., isolated from deep-sea sediment of the Indian Ocean.</title>
        <authorList>
            <person name="Yang L."/>
        </authorList>
    </citation>
    <scope>NUCLEOTIDE SEQUENCE</scope>
    <source>
        <strain evidence="3">HMD3159</strain>
    </source>
</reference>
<feature type="transmembrane region" description="Helical" evidence="1">
    <location>
        <begin position="74"/>
        <end position="95"/>
    </location>
</feature>
<protein>
    <submittedName>
        <fullName evidence="3">Glycosyltransferase family 4 protein</fullName>
    </submittedName>
</protein>
<sequence length="336" mass="38428">MKRILYIGNKLSKHGLSPTSADILPDYLSQEGYKVMTASSLKNKALRLFHMIWMVLFRARTVDVVVIDTYSTSNFWYAVTCGMLCRILGVHYIFILHGGNLDQRFSQVSEWILDVFKTAFANVVPSKYLLEKLNTFNFNNIHLIPNWIDLKIYPFKARSHLDPKILWVRAFDEVYNPEMALEVIEELQKNHPLVKLCMVGPEKDGSLEKSRAMAKKKNLSVEFKGKLSKKEWIHLSNDFDVFINTTSVDNTPISLLESMALGLPVVSTNVGGIPYMIDDKKNGILVEPENPKEMAIAISDLIQDPQLAETLSCNARREVEEYDWSNVKPLWLELLS</sequence>
<dbReference type="Pfam" id="PF00534">
    <property type="entry name" value="Glycos_transf_1"/>
    <property type="match status" value="1"/>
</dbReference>
<dbReference type="SUPFAM" id="SSF53756">
    <property type="entry name" value="UDP-Glycosyltransferase/glycogen phosphorylase"/>
    <property type="match status" value="1"/>
</dbReference>
<dbReference type="Proteomes" id="UP001155077">
    <property type="component" value="Unassembled WGS sequence"/>
</dbReference>
<organism evidence="3 4">
    <name type="scientific">Gramella jeungdoensis</name>
    <dbReference type="NCBI Taxonomy" id="708091"/>
    <lineage>
        <taxon>Bacteria</taxon>
        <taxon>Pseudomonadati</taxon>
        <taxon>Bacteroidota</taxon>
        <taxon>Flavobacteriia</taxon>
        <taxon>Flavobacteriales</taxon>
        <taxon>Flavobacteriaceae</taxon>
        <taxon>Christiangramia</taxon>
    </lineage>
</organism>
<dbReference type="RefSeq" id="WP_252112062.1">
    <property type="nucleotide sequence ID" value="NZ_JAMSCK010000002.1"/>
</dbReference>
<dbReference type="PANTHER" id="PTHR45947:SF3">
    <property type="entry name" value="SULFOQUINOVOSYL TRANSFERASE SQD2"/>
    <property type="match status" value="1"/>
</dbReference>
<dbReference type="CDD" id="cd03801">
    <property type="entry name" value="GT4_PimA-like"/>
    <property type="match status" value="1"/>
</dbReference>
<dbReference type="EMBL" id="JAMSCK010000002">
    <property type="protein sequence ID" value="MCM8569230.1"/>
    <property type="molecule type" value="Genomic_DNA"/>
</dbReference>
<dbReference type="Gene3D" id="3.40.50.2000">
    <property type="entry name" value="Glycogen Phosphorylase B"/>
    <property type="match status" value="2"/>
</dbReference>
<evidence type="ECO:0000256" key="1">
    <source>
        <dbReference type="SAM" id="Phobius"/>
    </source>
</evidence>
<evidence type="ECO:0000313" key="4">
    <source>
        <dbReference type="Proteomes" id="UP001155077"/>
    </source>
</evidence>
<dbReference type="PANTHER" id="PTHR45947">
    <property type="entry name" value="SULFOQUINOVOSYL TRANSFERASE SQD2"/>
    <property type="match status" value="1"/>
</dbReference>
<keyword evidence="1" id="KW-0812">Transmembrane</keyword>
<name>A0ABT0Z1G2_9FLAO</name>
<comment type="caution">
    <text evidence="3">The sequence shown here is derived from an EMBL/GenBank/DDBJ whole genome shotgun (WGS) entry which is preliminary data.</text>
</comment>
<feature type="domain" description="Glycosyl transferase family 1" evidence="2">
    <location>
        <begin position="162"/>
        <end position="317"/>
    </location>
</feature>
<evidence type="ECO:0000259" key="2">
    <source>
        <dbReference type="Pfam" id="PF00534"/>
    </source>
</evidence>